<dbReference type="EMBL" id="CAWUHC010000066">
    <property type="protein sequence ID" value="CAK7227519.1"/>
    <property type="molecule type" value="Genomic_DNA"/>
</dbReference>
<dbReference type="PANTHER" id="PTHR43827">
    <property type="entry name" value="2,5-DIKETO-D-GLUCONIC ACID REDUCTASE"/>
    <property type="match status" value="1"/>
</dbReference>
<evidence type="ECO:0000259" key="2">
    <source>
        <dbReference type="Pfam" id="PF00248"/>
    </source>
</evidence>
<accession>A0ABP0C8C1</accession>
<evidence type="ECO:0000313" key="3">
    <source>
        <dbReference type="EMBL" id="CAK7227519.1"/>
    </source>
</evidence>
<dbReference type="Gene3D" id="3.20.20.100">
    <property type="entry name" value="NADP-dependent oxidoreductase domain"/>
    <property type="match status" value="1"/>
</dbReference>
<dbReference type="PIRSF" id="PIRSF000097">
    <property type="entry name" value="AKR"/>
    <property type="match status" value="1"/>
</dbReference>
<sequence length="283" mass="31520">MAIPQLTLHTGNTIPAIGFGCAAWGSDPEAGEEEFASKFNAAYVNGYRLYDCAEEYGPVEQDVGRLAETRRSSVYLLTKSRSYQPGDTVETVLPRLRASVRRLCPGMDNPCVDLFLIHEPVIGPEGRRIMWQALVELQKLGETKDIGVSNFGLKHLLTLPAPKPVVNQVELHPWCQHREMVDYCKANGIVMQCYAPNARNKKATDPVLQAVAAETGKTPTQVLLRWSVQHDYIPLPKSDNPVRIAENIDLFDFELSADQMARLDALGKDGDQPVCRSYDDFCD</sequence>
<keyword evidence="1" id="KW-0560">Oxidoreductase</keyword>
<dbReference type="InterPro" id="IPR020471">
    <property type="entry name" value="AKR"/>
</dbReference>
<reference evidence="3 4" key="1">
    <citation type="submission" date="2024-01" db="EMBL/GenBank/DDBJ databases">
        <authorList>
            <person name="Allen C."/>
            <person name="Tagirdzhanova G."/>
        </authorList>
    </citation>
    <scope>NUCLEOTIDE SEQUENCE [LARGE SCALE GENOMIC DNA]</scope>
</reference>
<evidence type="ECO:0000313" key="4">
    <source>
        <dbReference type="Proteomes" id="UP001642406"/>
    </source>
</evidence>
<dbReference type="CDD" id="cd19071">
    <property type="entry name" value="AKR_AKR1-5-like"/>
    <property type="match status" value="1"/>
</dbReference>
<comment type="caution">
    <text evidence="3">The sequence shown here is derived from an EMBL/GenBank/DDBJ whole genome shotgun (WGS) entry which is preliminary data.</text>
</comment>
<dbReference type="InterPro" id="IPR018170">
    <property type="entry name" value="Aldo/ket_reductase_CS"/>
</dbReference>
<organism evidence="3 4">
    <name type="scientific">Sporothrix bragantina</name>
    <dbReference type="NCBI Taxonomy" id="671064"/>
    <lineage>
        <taxon>Eukaryota</taxon>
        <taxon>Fungi</taxon>
        <taxon>Dikarya</taxon>
        <taxon>Ascomycota</taxon>
        <taxon>Pezizomycotina</taxon>
        <taxon>Sordariomycetes</taxon>
        <taxon>Sordariomycetidae</taxon>
        <taxon>Ophiostomatales</taxon>
        <taxon>Ophiostomataceae</taxon>
        <taxon>Sporothrix</taxon>
    </lineage>
</organism>
<dbReference type="PANTHER" id="PTHR43827:SF13">
    <property type="entry name" value="ALDO_KETO REDUCTASE FAMILY PROTEIN"/>
    <property type="match status" value="1"/>
</dbReference>
<feature type="domain" description="NADP-dependent oxidoreductase" evidence="2">
    <location>
        <begin position="17"/>
        <end position="266"/>
    </location>
</feature>
<dbReference type="Proteomes" id="UP001642406">
    <property type="component" value="Unassembled WGS sequence"/>
</dbReference>
<protein>
    <recommendedName>
        <fullName evidence="2">NADP-dependent oxidoreductase domain-containing protein</fullName>
    </recommendedName>
</protein>
<proteinExistence type="predicted"/>
<dbReference type="PROSITE" id="PS00063">
    <property type="entry name" value="ALDOKETO_REDUCTASE_3"/>
    <property type="match status" value="1"/>
</dbReference>
<dbReference type="PROSITE" id="PS00062">
    <property type="entry name" value="ALDOKETO_REDUCTASE_2"/>
    <property type="match status" value="1"/>
</dbReference>
<keyword evidence="4" id="KW-1185">Reference proteome</keyword>
<dbReference type="Pfam" id="PF00248">
    <property type="entry name" value="Aldo_ket_red"/>
    <property type="match status" value="1"/>
</dbReference>
<name>A0ABP0C8C1_9PEZI</name>
<dbReference type="SUPFAM" id="SSF51430">
    <property type="entry name" value="NAD(P)-linked oxidoreductase"/>
    <property type="match status" value="1"/>
</dbReference>
<dbReference type="InterPro" id="IPR036812">
    <property type="entry name" value="NAD(P)_OxRdtase_dom_sf"/>
</dbReference>
<dbReference type="PRINTS" id="PR00069">
    <property type="entry name" value="ALDKETRDTASE"/>
</dbReference>
<dbReference type="InterPro" id="IPR023210">
    <property type="entry name" value="NADP_OxRdtase_dom"/>
</dbReference>
<gene>
    <name evidence="3" type="ORF">SBRCBS47491_006597</name>
</gene>
<evidence type="ECO:0000256" key="1">
    <source>
        <dbReference type="ARBA" id="ARBA00023002"/>
    </source>
</evidence>